<keyword evidence="2 9" id="KW-0378">Hydrolase</keyword>
<evidence type="ECO:0000256" key="7">
    <source>
        <dbReference type="ARBA" id="ARBA00034808"/>
    </source>
</evidence>
<evidence type="ECO:0000256" key="9">
    <source>
        <dbReference type="PROSITE-ProRule" id="PRU00560"/>
    </source>
</evidence>
<dbReference type="GO" id="GO:0004527">
    <property type="term" value="F:exonuclease activity"/>
    <property type="evidence" value="ECO:0007669"/>
    <property type="project" value="UniProtKB-ARBA"/>
</dbReference>
<organism evidence="11 12">
    <name type="scientific">Prevotella bivia</name>
    <dbReference type="NCBI Taxonomy" id="28125"/>
    <lineage>
        <taxon>Bacteria</taxon>
        <taxon>Pseudomonadati</taxon>
        <taxon>Bacteroidota</taxon>
        <taxon>Bacteroidia</taxon>
        <taxon>Bacteroidales</taxon>
        <taxon>Prevotellaceae</taxon>
        <taxon>Prevotella</taxon>
    </lineage>
</organism>
<dbReference type="SMART" id="SM00479">
    <property type="entry name" value="EXOIII"/>
    <property type="match status" value="1"/>
</dbReference>
<dbReference type="Pfam" id="PF00929">
    <property type="entry name" value="RNase_T"/>
    <property type="match status" value="1"/>
</dbReference>
<gene>
    <name evidence="11" type="ORF">HMPREF3202_01760</name>
</gene>
<evidence type="ECO:0000256" key="8">
    <source>
        <dbReference type="ARBA" id="ARBA00048988"/>
    </source>
</evidence>
<reference evidence="11 12" key="1">
    <citation type="submission" date="2016-02" db="EMBL/GenBank/DDBJ databases">
        <authorList>
            <person name="Wen L."/>
            <person name="He K."/>
            <person name="Yang H."/>
        </authorList>
    </citation>
    <scope>NUCLEOTIDE SEQUENCE [LARGE SCALE GENOMIC DNA]</scope>
    <source>
        <strain evidence="11 12">GED7880</strain>
    </source>
</reference>
<dbReference type="InterPro" id="IPR013520">
    <property type="entry name" value="Ribonucl_H"/>
</dbReference>
<feature type="domain" description="UvrD-like helicase ATP-binding" evidence="10">
    <location>
        <begin position="6"/>
        <end position="335"/>
    </location>
</feature>
<evidence type="ECO:0000313" key="11">
    <source>
        <dbReference type="EMBL" id="KXO15428.1"/>
    </source>
</evidence>
<evidence type="ECO:0000256" key="4">
    <source>
        <dbReference type="ARBA" id="ARBA00022840"/>
    </source>
</evidence>
<dbReference type="GO" id="GO:0005829">
    <property type="term" value="C:cytosol"/>
    <property type="evidence" value="ECO:0007669"/>
    <property type="project" value="TreeGrafter"/>
</dbReference>
<dbReference type="SUPFAM" id="SSF52540">
    <property type="entry name" value="P-loop containing nucleoside triphosphate hydrolases"/>
    <property type="match status" value="1"/>
</dbReference>
<keyword evidence="5" id="KW-0413">Isomerase</keyword>
<feature type="binding site" evidence="9">
    <location>
        <begin position="27"/>
        <end position="34"/>
    </location>
    <ligand>
        <name>ATP</name>
        <dbReference type="ChEBI" id="CHEBI:30616"/>
    </ligand>
</feature>
<dbReference type="PATRIC" id="fig|28125.4.peg.1747"/>
<dbReference type="InterPro" id="IPR027417">
    <property type="entry name" value="P-loop_NTPase"/>
</dbReference>
<evidence type="ECO:0000256" key="5">
    <source>
        <dbReference type="ARBA" id="ARBA00023235"/>
    </source>
</evidence>
<dbReference type="SUPFAM" id="SSF53098">
    <property type="entry name" value="Ribonuclease H-like"/>
    <property type="match status" value="1"/>
</dbReference>
<dbReference type="CDD" id="cd06127">
    <property type="entry name" value="DEDDh"/>
    <property type="match status" value="1"/>
</dbReference>
<dbReference type="InterPro" id="IPR000212">
    <property type="entry name" value="DNA_helicase_UvrD/REP"/>
</dbReference>
<dbReference type="PANTHER" id="PTHR11070:SF3">
    <property type="entry name" value="DNA 3'-5' HELICASE"/>
    <property type="match status" value="1"/>
</dbReference>
<proteinExistence type="predicted"/>
<dbReference type="InterPro" id="IPR014017">
    <property type="entry name" value="DNA_helicase_UvrD-like_C"/>
</dbReference>
<evidence type="ECO:0000313" key="12">
    <source>
        <dbReference type="Proteomes" id="UP000070093"/>
    </source>
</evidence>
<dbReference type="GO" id="GO:0005524">
    <property type="term" value="F:ATP binding"/>
    <property type="evidence" value="ECO:0007669"/>
    <property type="project" value="UniProtKB-UniRule"/>
</dbReference>
<evidence type="ECO:0000256" key="1">
    <source>
        <dbReference type="ARBA" id="ARBA00022741"/>
    </source>
</evidence>
<dbReference type="EC" id="5.6.2.4" evidence="7"/>
<dbReference type="Proteomes" id="UP000070093">
    <property type="component" value="Unassembled WGS sequence"/>
</dbReference>
<dbReference type="STRING" id="28125.HMPREF3202_01760"/>
<dbReference type="GO" id="GO:0003677">
    <property type="term" value="F:DNA binding"/>
    <property type="evidence" value="ECO:0007669"/>
    <property type="project" value="InterPro"/>
</dbReference>
<evidence type="ECO:0000256" key="2">
    <source>
        <dbReference type="ARBA" id="ARBA00022801"/>
    </source>
</evidence>
<dbReference type="EMBL" id="LTAG01000104">
    <property type="protein sequence ID" value="KXO15428.1"/>
    <property type="molecule type" value="Genomic_DNA"/>
</dbReference>
<dbReference type="GO" id="GO:0016887">
    <property type="term" value="F:ATP hydrolysis activity"/>
    <property type="evidence" value="ECO:0007669"/>
    <property type="project" value="RHEA"/>
</dbReference>
<dbReference type="Pfam" id="PF00580">
    <property type="entry name" value="UvrD-helicase"/>
    <property type="match status" value="1"/>
</dbReference>
<dbReference type="GO" id="GO:0043138">
    <property type="term" value="F:3'-5' DNA helicase activity"/>
    <property type="evidence" value="ECO:0007669"/>
    <property type="project" value="UniProtKB-EC"/>
</dbReference>
<dbReference type="Pfam" id="PF13361">
    <property type="entry name" value="UvrD_C"/>
    <property type="match status" value="1"/>
</dbReference>
<dbReference type="PANTHER" id="PTHR11070">
    <property type="entry name" value="UVRD / RECB / PCRA DNA HELICASE FAMILY MEMBER"/>
    <property type="match status" value="1"/>
</dbReference>
<dbReference type="InterPro" id="IPR014016">
    <property type="entry name" value="UvrD-like_ATP-bd"/>
</dbReference>
<dbReference type="InterPro" id="IPR036397">
    <property type="entry name" value="RNaseH_sf"/>
</dbReference>
<dbReference type="GO" id="GO:0000725">
    <property type="term" value="P:recombinational repair"/>
    <property type="evidence" value="ECO:0007669"/>
    <property type="project" value="TreeGrafter"/>
</dbReference>
<name>A0A137SSH9_9BACT</name>
<accession>A0A137SSH9</accession>
<keyword evidence="3 9" id="KW-0347">Helicase</keyword>
<comment type="catalytic activity">
    <reaction evidence="6">
        <text>Couples ATP hydrolysis with the unwinding of duplex DNA by translocating in the 3'-5' direction.</text>
        <dbReference type="EC" id="5.6.2.4"/>
    </reaction>
</comment>
<keyword evidence="1 9" id="KW-0547">Nucleotide-binding</keyword>
<dbReference type="PROSITE" id="PS51198">
    <property type="entry name" value="UVRD_HELICASE_ATP_BIND"/>
    <property type="match status" value="1"/>
</dbReference>
<comment type="caution">
    <text evidence="11">The sequence shown here is derived from an EMBL/GenBank/DDBJ whole genome shotgun (WGS) entry which is preliminary data.</text>
</comment>
<protein>
    <recommendedName>
        <fullName evidence="7">DNA 3'-5' helicase</fullName>
        <ecNumber evidence="7">5.6.2.4</ecNumber>
    </recommendedName>
</protein>
<dbReference type="eggNOG" id="COG0210">
    <property type="taxonomic scope" value="Bacteria"/>
</dbReference>
<evidence type="ECO:0000259" key="10">
    <source>
        <dbReference type="PROSITE" id="PS51198"/>
    </source>
</evidence>
<dbReference type="InterPro" id="IPR012337">
    <property type="entry name" value="RNaseH-like_sf"/>
</dbReference>
<dbReference type="Gene3D" id="3.40.50.300">
    <property type="entry name" value="P-loop containing nucleotide triphosphate hydrolases"/>
    <property type="match status" value="4"/>
</dbReference>
<dbReference type="AlphaFoldDB" id="A0A137SSH9"/>
<evidence type="ECO:0000256" key="6">
    <source>
        <dbReference type="ARBA" id="ARBA00034617"/>
    </source>
</evidence>
<comment type="catalytic activity">
    <reaction evidence="8">
        <text>ATP + H2O = ADP + phosphate + H(+)</text>
        <dbReference type="Rhea" id="RHEA:13065"/>
        <dbReference type="ChEBI" id="CHEBI:15377"/>
        <dbReference type="ChEBI" id="CHEBI:15378"/>
        <dbReference type="ChEBI" id="CHEBI:30616"/>
        <dbReference type="ChEBI" id="CHEBI:43474"/>
        <dbReference type="ChEBI" id="CHEBI:456216"/>
        <dbReference type="EC" id="5.6.2.4"/>
    </reaction>
</comment>
<dbReference type="Gene3D" id="3.30.420.10">
    <property type="entry name" value="Ribonuclease H-like superfamily/Ribonuclease H"/>
    <property type="match status" value="1"/>
</dbReference>
<evidence type="ECO:0000256" key="3">
    <source>
        <dbReference type="ARBA" id="ARBA00022806"/>
    </source>
</evidence>
<sequence length="895" mass="103840">MMLMNNNLDKSQLPVVQANKGYHLVLAPPGCGKTHILAERIKNARAEGVAFKDMLCLTFTNRAAREMESRIESLLHEDDISELQIGNVHHFCSKFLFEENKVPADASIIDDEEAVSIIADYRNEDDERVIGDYQRYKGYQQIIFFSHLIYQLKHKHPWEIFLHPECLSREDREVVKYICKAQRIEYNADAIIHIYEHAEVYMDDVNNFGVDHTLASKMLALLHKMYFASCYERYKTENHLLDFEDLLLFTYDVYKKDKDSKHYKWIQVDEVQDLNGMQLAIIDLLTDKDNPVVMFLGDEQQAIFSFMGAKTDTLNLLKLRCKDNIHHLIKNHRSPKYLLDIFNTYAEKKLKIDKDLLPITDNDIEADEDSLKLLYSNTIEDEIINIVAQAKELHRKNKEETTAIIVNSNADADKISKAMSKIHLTHFKVSGKDLFDTPAMKLLLSHLSILSNEHNFIAWTRLMKGVNALDTNALSRRFNRKLKQLSISPTDLLAYKENTYVNDFLNAFHQQEIVVFDTETTGLDVFTDDIIEISAIKIKEGKIVGEPLDLYIYTDKPILQKLGTKENPLYEIYHKKLASGELLKANDALNKFIEFVDNSTLIGHNINYDYHILDNCLKRYANDCMDNHSYKYFDSLKLIRLLEPSLRSYKLEYLLERFQLEGINSHQSIDDVKATISLINYCADKAQLVVEKQMDFLNHKQVFKVANKLRAYYGEIYKEAKASLYEIHSTAEPILITSLVKAHNAFVADKTIDTVKRLDYVLRYIKLDLIGEDIGHNALVDQLSHFMMDINTMKESDFCNSKSIKERIYVTTIHKAKGLEFDNIIVFDAVNGRYPNAYNKNSKENEEDARKFYVALSRAKKRVLIAYALSQVDRYGNIHNREITPFMNDILKYFN</sequence>
<keyword evidence="4 9" id="KW-0067">ATP-binding</keyword>